<dbReference type="RefSeq" id="WP_230841261.1">
    <property type="nucleotide sequence ID" value="NZ_CP063845.1"/>
</dbReference>
<protein>
    <submittedName>
        <fullName evidence="1">Uncharacterized protein</fullName>
    </submittedName>
</protein>
<organism evidence="1 2">
    <name type="scientific">Gloeobacter morelensis MG652769</name>
    <dbReference type="NCBI Taxonomy" id="2781736"/>
    <lineage>
        <taxon>Bacteria</taxon>
        <taxon>Bacillati</taxon>
        <taxon>Cyanobacteriota</taxon>
        <taxon>Cyanophyceae</taxon>
        <taxon>Gloeobacterales</taxon>
        <taxon>Gloeobacteraceae</taxon>
        <taxon>Gloeobacter</taxon>
        <taxon>Gloeobacter morelensis</taxon>
    </lineage>
</organism>
<proteinExistence type="predicted"/>
<reference evidence="1 2" key="1">
    <citation type="journal article" date="2021" name="Genome Biol. Evol.">
        <title>Complete Genome Sequencing of a Novel Gloeobacter Species from a Waterfall Cave in Mexico.</title>
        <authorList>
            <person name="Saw J.H."/>
            <person name="Cardona T."/>
            <person name="Montejano G."/>
        </authorList>
    </citation>
    <scope>NUCLEOTIDE SEQUENCE [LARGE SCALE GENOMIC DNA]</scope>
    <source>
        <strain evidence="1">MG652769</strain>
    </source>
</reference>
<sequence length="184" mass="20700">MPYITDPDRFIALYSIAKKFPGIDKAEDPVFAKTSIFFDPDNLLSKGFFAFLKEALTISADRSFVYIMVDPDPLEGIIRHGERTGTFLQLYDTYPAVGFTTEDTESDYYPTLGGISAPPIVFVASVYAVFPPSLRWWIYGDVELEVAYLHSPYSTVFDRIQAAYGSNVMPVEEVLEAVKRLHEG</sequence>
<dbReference type="Proteomes" id="UP001054846">
    <property type="component" value="Chromosome"/>
</dbReference>
<evidence type="ECO:0000313" key="1">
    <source>
        <dbReference type="EMBL" id="UFP94206.1"/>
    </source>
</evidence>
<accession>A0ABY3PKN6</accession>
<keyword evidence="2" id="KW-1185">Reference proteome</keyword>
<evidence type="ECO:0000313" key="2">
    <source>
        <dbReference type="Proteomes" id="UP001054846"/>
    </source>
</evidence>
<dbReference type="EMBL" id="CP063845">
    <property type="protein sequence ID" value="UFP94206.1"/>
    <property type="molecule type" value="Genomic_DNA"/>
</dbReference>
<name>A0ABY3PKN6_9CYAN</name>
<gene>
    <name evidence="1" type="ORF">ISF26_20990</name>
</gene>